<dbReference type="PANTHER" id="PTHR47690:SF1">
    <property type="entry name" value="GLUCOKINASE"/>
    <property type="match status" value="1"/>
</dbReference>
<comment type="subcellular location">
    <subcellularLocation>
        <location evidence="7">Cytoplasm</location>
    </subcellularLocation>
</comment>
<dbReference type="AlphaFoldDB" id="A0A109BNE6"/>
<keyword evidence="4 7" id="KW-0418">Kinase</keyword>
<reference evidence="9 10" key="1">
    <citation type="submission" date="2015-10" db="EMBL/GenBank/DDBJ databases">
        <title>Transcriptomic analysis of a linuron degrading triple-species bacterial consortium.</title>
        <authorList>
            <person name="Albers P."/>
        </authorList>
    </citation>
    <scope>NUCLEOTIDE SEQUENCE [LARGE SCALE GENOMIC DNA]</scope>
    <source>
        <strain evidence="9 10">WDL6</strain>
    </source>
</reference>
<evidence type="ECO:0000313" key="9">
    <source>
        <dbReference type="EMBL" id="KWT72038.1"/>
    </source>
</evidence>
<gene>
    <name evidence="7" type="primary">glk</name>
    <name evidence="9" type="ORF">APY04_0321</name>
</gene>
<evidence type="ECO:0000256" key="7">
    <source>
        <dbReference type="HAMAP-Rule" id="MF_00524"/>
    </source>
</evidence>
<dbReference type="InterPro" id="IPR050201">
    <property type="entry name" value="Bacterial_glucokinase"/>
</dbReference>
<keyword evidence="5 7" id="KW-0067">ATP-binding</keyword>
<comment type="caution">
    <text evidence="9">The sequence shown here is derived from an EMBL/GenBank/DDBJ whole genome shotgun (WGS) entry which is preliminary data.</text>
</comment>
<comment type="similarity">
    <text evidence="7 8">Belongs to the bacterial glucokinase family.</text>
</comment>
<evidence type="ECO:0000256" key="8">
    <source>
        <dbReference type="RuleBase" id="RU004046"/>
    </source>
</evidence>
<dbReference type="RefSeq" id="WP_068459112.1">
    <property type="nucleotide sequence ID" value="NZ_LMTR01000015.1"/>
</dbReference>
<proteinExistence type="inferred from homology"/>
<dbReference type="InterPro" id="IPR003836">
    <property type="entry name" value="Glucokinase"/>
</dbReference>
<evidence type="ECO:0000256" key="6">
    <source>
        <dbReference type="ARBA" id="ARBA00023152"/>
    </source>
</evidence>
<comment type="caution">
    <text evidence="7">Lacks conserved residue(s) required for the propagation of feature annotation.</text>
</comment>
<dbReference type="EC" id="2.7.1.2" evidence="7"/>
<evidence type="ECO:0000256" key="4">
    <source>
        <dbReference type="ARBA" id="ARBA00022777"/>
    </source>
</evidence>
<dbReference type="PANTHER" id="PTHR47690">
    <property type="entry name" value="GLUCOKINASE"/>
    <property type="match status" value="1"/>
</dbReference>
<dbReference type="GO" id="GO:0005536">
    <property type="term" value="F:D-glucose binding"/>
    <property type="evidence" value="ECO:0007669"/>
    <property type="project" value="InterPro"/>
</dbReference>
<accession>A0A109BNE6</accession>
<dbReference type="Gene3D" id="3.40.367.20">
    <property type="match status" value="1"/>
</dbReference>
<dbReference type="Pfam" id="PF02685">
    <property type="entry name" value="Glucokinase"/>
    <property type="match status" value="1"/>
</dbReference>
<sequence>MTSHLSGRHLVGDIGATNARFALADADGKLSHFASFLCSNHYNLDAAIAAYLTDVRAPVPGRAVLAVATTPDGDQVRFTNNPWSFSIVHLAQRTGIGDLHVINDFHANALALPYLQHEDVLQIGGGNPVAHAPMAVLGPGSGLGVSACVWSGERYIALPGEGGHVTMAAGDSSEAAVLDILRARFGHVSAERLLSGPGITNIYASLCVIDGLGEAQLTPAAICESALGNSDARAAEAIAMFSAMLGTVAGDVALTIGCRGGIYIAGGIVPRLGSHFAASPFRQRFESKGRFSDYLAAIPTYVITRDDAALIGAAALMRAPRTGL</sequence>
<comment type="catalytic activity">
    <reaction evidence="7">
        <text>D-glucose + ATP = D-glucose 6-phosphate + ADP + H(+)</text>
        <dbReference type="Rhea" id="RHEA:17825"/>
        <dbReference type="ChEBI" id="CHEBI:4167"/>
        <dbReference type="ChEBI" id="CHEBI:15378"/>
        <dbReference type="ChEBI" id="CHEBI:30616"/>
        <dbReference type="ChEBI" id="CHEBI:61548"/>
        <dbReference type="ChEBI" id="CHEBI:456216"/>
        <dbReference type="EC" id="2.7.1.2"/>
    </reaction>
</comment>
<evidence type="ECO:0000256" key="2">
    <source>
        <dbReference type="ARBA" id="ARBA00022679"/>
    </source>
</evidence>
<keyword evidence="6 7" id="KW-0324">Glycolysis</keyword>
<protein>
    <recommendedName>
        <fullName evidence="7">Glucokinase</fullName>
        <ecNumber evidence="7">2.7.1.2</ecNumber>
    </recommendedName>
    <alternativeName>
        <fullName evidence="7">Glucose kinase</fullName>
    </alternativeName>
</protein>
<dbReference type="NCBIfam" id="TIGR00749">
    <property type="entry name" value="glk"/>
    <property type="match status" value="1"/>
</dbReference>
<dbReference type="GO" id="GO:0004340">
    <property type="term" value="F:glucokinase activity"/>
    <property type="evidence" value="ECO:0007669"/>
    <property type="project" value="UniProtKB-UniRule"/>
</dbReference>
<dbReference type="GO" id="GO:0006096">
    <property type="term" value="P:glycolytic process"/>
    <property type="evidence" value="ECO:0007669"/>
    <property type="project" value="UniProtKB-UniRule"/>
</dbReference>
<dbReference type="Gene3D" id="3.30.420.40">
    <property type="match status" value="1"/>
</dbReference>
<evidence type="ECO:0000256" key="1">
    <source>
        <dbReference type="ARBA" id="ARBA00022490"/>
    </source>
</evidence>
<evidence type="ECO:0000256" key="5">
    <source>
        <dbReference type="ARBA" id="ARBA00022840"/>
    </source>
</evidence>
<dbReference type="CDD" id="cd24008">
    <property type="entry name" value="ASKHA_NBD_GLK"/>
    <property type="match status" value="1"/>
</dbReference>
<evidence type="ECO:0000313" key="10">
    <source>
        <dbReference type="Proteomes" id="UP000059074"/>
    </source>
</evidence>
<dbReference type="FunFam" id="3.40.367.20:FF:000002">
    <property type="entry name" value="Glucokinase"/>
    <property type="match status" value="1"/>
</dbReference>
<dbReference type="GO" id="GO:0005829">
    <property type="term" value="C:cytosol"/>
    <property type="evidence" value="ECO:0007669"/>
    <property type="project" value="TreeGrafter"/>
</dbReference>
<keyword evidence="1 7" id="KW-0963">Cytoplasm</keyword>
<name>A0A109BNE6_HYPSL</name>
<organism evidence="9 10">
    <name type="scientific">Hyphomicrobium sulfonivorans</name>
    <dbReference type="NCBI Taxonomy" id="121290"/>
    <lineage>
        <taxon>Bacteria</taxon>
        <taxon>Pseudomonadati</taxon>
        <taxon>Pseudomonadota</taxon>
        <taxon>Alphaproteobacteria</taxon>
        <taxon>Hyphomicrobiales</taxon>
        <taxon>Hyphomicrobiaceae</taxon>
        <taxon>Hyphomicrobium</taxon>
    </lineage>
</organism>
<keyword evidence="3 7" id="KW-0547">Nucleotide-binding</keyword>
<dbReference type="SUPFAM" id="SSF53067">
    <property type="entry name" value="Actin-like ATPase domain"/>
    <property type="match status" value="1"/>
</dbReference>
<dbReference type="GO" id="GO:0005524">
    <property type="term" value="F:ATP binding"/>
    <property type="evidence" value="ECO:0007669"/>
    <property type="project" value="UniProtKB-UniRule"/>
</dbReference>
<dbReference type="Proteomes" id="UP000059074">
    <property type="component" value="Unassembled WGS sequence"/>
</dbReference>
<dbReference type="OrthoDB" id="9800595at2"/>
<dbReference type="HAMAP" id="MF_00524">
    <property type="entry name" value="Glucokinase"/>
    <property type="match status" value="1"/>
</dbReference>
<keyword evidence="2 7" id="KW-0808">Transferase</keyword>
<evidence type="ECO:0000256" key="3">
    <source>
        <dbReference type="ARBA" id="ARBA00022741"/>
    </source>
</evidence>
<dbReference type="PATRIC" id="fig|121290.4.peg.2974"/>
<dbReference type="STRING" id="121290.APY04_0321"/>
<dbReference type="EMBL" id="LMTR01000015">
    <property type="protein sequence ID" value="KWT72038.1"/>
    <property type="molecule type" value="Genomic_DNA"/>
</dbReference>
<keyword evidence="10" id="KW-1185">Reference proteome</keyword>
<dbReference type="InterPro" id="IPR043129">
    <property type="entry name" value="ATPase_NBD"/>
</dbReference>